<feature type="region of interest" description="Disordered" evidence="1">
    <location>
        <begin position="123"/>
        <end position="176"/>
    </location>
</feature>
<sequence length="275" mass="29802">MDRVCRPFSPSPPCILLAADSAFSKRTLLLPLQETWGILGSRPGLGFPLGHAGRGGGLLDRDGDRARDLGTDESWTSRIWTSRIWTWRSTESECGAETSGGCGGAGSYSRMGRGAAYGCGREEQRSGLSRRGVAAPPRLWCESGGGHSAPSRPPSTARPRRPQRRARGGGGRRRSRRLLGAAVPRKAHVQAEVRWTRRALLSTWRGHTLRVGSEAAARGAERPRSPGNWQWLQLWAGGATSSQAVAFHVGTLRKALRQKSADAPRRRAHLSSNCV</sequence>
<gene>
    <name evidence="2" type="ORF">P7K49_012150</name>
</gene>
<keyword evidence="3" id="KW-1185">Reference proteome</keyword>
<proteinExistence type="predicted"/>
<reference evidence="2 3" key="1">
    <citation type="submission" date="2023-05" db="EMBL/GenBank/DDBJ databases">
        <title>B98-5 Cell Line De Novo Hybrid Assembly: An Optical Mapping Approach.</title>
        <authorList>
            <person name="Kananen K."/>
            <person name="Auerbach J.A."/>
            <person name="Kautto E."/>
            <person name="Blachly J.S."/>
        </authorList>
    </citation>
    <scope>NUCLEOTIDE SEQUENCE [LARGE SCALE GENOMIC DNA]</scope>
    <source>
        <strain evidence="2">B95-8</strain>
        <tissue evidence="2">Cell line</tissue>
    </source>
</reference>
<feature type="compositionally biased region" description="Low complexity" evidence="1">
    <location>
        <begin position="148"/>
        <end position="157"/>
    </location>
</feature>
<feature type="compositionally biased region" description="Basic residues" evidence="1">
    <location>
        <begin position="158"/>
        <end position="176"/>
    </location>
</feature>
<organism evidence="2 3">
    <name type="scientific">Saguinus oedipus</name>
    <name type="common">Cotton-top tamarin</name>
    <name type="synonym">Oedipomidas oedipus</name>
    <dbReference type="NCBI Taxonomy" id="9490"/>
    <lineage>
        <taxon>Eukaryota</taxon>
        <taxon>Metazoa</taxon>
        <taxon>Chordata</taxon>
        <taxon>Craniata</taxon>
        <taxon>Vertebrata</taxon>
        <taxon>Euteleostomi</taxon>
        <taxon>Mammalia</taxon>
        <taxon>Eutheria</taxon>
        <taxon>Euarchontoglires</taxon>
        <taxon>Primates</taxon>
        <taxon>Haplorrhini</taxon>
        <taxon>Platyrrhini</taxon>
        <taxon>Cebidae</taxon>
        <taxon>Callitrichinae</taxon>
        <taxon>Saguinus</taxon>
    </lineage>
</organism>
<accession>A0ABQ9VV17</accession>
<evidence type="ECO:0000313" key="2">
    <source>
        <dbReference type="EMBL" id="KAK2112403.1"/>
    </source>
</evidence>
<evidence type="ECO:0000256" key="1">
    <source>
        <dbReference type="SAM" id="MobiDB-lite"/>
    </source>
</evidence>
<comment type="caution">
    <text evidence="2">The sequence shown here is derived from an EMBL/GenBank/DDBJ whole genome shotgun (WGS) entry which is preliminary data.</text>
</comment>
<evidence type="ECO:0000313" key="3">
    <source>
        <dbReference type="Proteomes" id="UP001266305"/>
    </source>
</evidence>
<dbReference type="EMBL" id="JASSZA010000005">
    <property type="protein sequence ID" value="KAK2112403.1"/>
    <property type="molecule type" value="Genomic_DNA"/>
</dbReference>
<name>A0ABQ9VV17_SAGOE</name>
<protein>
    <submittedName>
        <fullName evidence="2">Uncharacterized protein</fullName>
    </submittedName>
</protein>
<dbReference type="Proteomes" id="UP001266305">
    <property type="component" value="Unassembled WGS sequence"/>
</dbReference>